<keyword evidence="24" id="KW-0371">Homeobox</keyword>
<dbReference type="FunFam" id="4.10.1000.10:FF:000024">
    <property type="entry name" value="Zinc finger CCCH domain-containing protein 11A"/>
    <property type="match status" value="1"/>
</dbReference>
<evidence type="ECO:0000256" key="9">
    <source>
        <dbReference type="ARBA" id="ARBA00022726"/>
    </source>
</evidence>
<keyword evidence="25" id="KW-1185">Reference proteome</keyword>
<evidence type="ECO:0000256" key="16">
    <source>
        <dbReference type="ARBA" id="ARBA00023970"/>
    </source>
</evidence>
<dbReference type="GO" id="GO:0010468">
    <property type="term" value="P:regulation of gene expression"/>
    <property type="evidence" value="ECO:0007669"/>
    <property type="project" value="TreeGrafter"/>
</dbReference>
<name>A0A556V3Y9_BAGYA</name>
<feature type="region of interest" description="Disordered" evidence="21">
    <location>
        <begin position="1364"/>
        <end position="1383"/>
    </location>
</feature>
<evidence type="ECO:0000256" key="17">
    <source>
        <dbReference type="ARBA" id="ARBA00031036"/>
    </source>
</evidence>
<evidence type="ECO:0000256" key="20">
    <source>
        <dbReference type="PROSITE-ProRule" id="PRU00723"/>
    </source>
</evidence>
<comment type="similarity">
    <text evidence="2">Belongs to the PNP/MTAP phosphorylase family.</text>
</comment>
<dbReference type="EMBL" id="VCAZ01000113">
    <property type="protein sequence ID" value="TST85779.1"/>
    <property type="molecule type" value="Genomic_DNA"/>
</dbReference>
<evidence type="ECO:0000256" key="15">
    <source>
        <dbReference type="ARBA" id="ARBA00023950"/>
    </source>
</evidence>
<dbReference type="SMART" id="SM00356">
    <property type="entry name" value="ZnF_C3H1"/>
    <property type="match status" value="3"/>
</dbReference>
<sequence length="1766" mass="196919">MTARSNKDYQKTVDWLLSQTQHRPKIAIICGSGLGMLADCLQCLDSFKYSDIPGFPQSTVQGHAGRMVFGELEGKACVCMQGRFHMYEGHTLVKVTYPVRVFKLLGVEMLIVTNAAGSIAESYHVGDIMIIKDHINFPGLSGLNPLNGPNDDKFGPRFPSMSGVYDKDLRKLAFDICKRMDITQFVHEGVYCMVGGPNFESIAEARLLHKLGVDAVGMSTVPEVVVASHCGLRVFGLSLITNKVVKSYEDSETTNHEDILEDYRTKQFCCSDCPFASKYFSAYKNHFRNVHRDDFENRILLNCSYCMYSGNKRTLETHVRLFHMPNNVARQGIASSPETTVSGKDGIRIEKTMLTDKKELALYYCKKCNYRDRLYNVVRRHIFREHCQHLTCYIVKTPENKEEPTMSNDGIHCNRCRFVSHSYEALVQHVIEFHEHLGQQVTAMIGHTNVMVACSQGSVIQRGASVTPGITTHMVQPVNCYKTPQVMRVPVGNHFKQGVTGIPNQKLCITPPDKSLFSSTASQSYPRKHLGSLVSTSIDGHLSVSPSNKFLPLSSMHPSTATLTLSQAKKGSANAPNTLQQQKLKICTICNKLLPESTFTDHIEKEHQLYRVHVMAKYIMKIHTFTSKCFCCNRYLPSDSLLNHMLMHGLTCPQCHSTFYEVEKIFIHKRQAHPNEPGNFPIDSPMTFDLTLQQGSPKNVQLVVSTYIKDEVPKSLCTTVQPPNGIVSRSTIIATKGPNRPSESLRRNAWQNVAPQNKEMGKTVCPLCFTILKGPISDSLAQHLHDRHQVLQTSHPVEKRLTYRCIHCFGVYTSNMTASTIKLHLVHCRGHQQAAKVNDKKSISALKREIVTIDGLDNKKKKLVLESKYNPTIFVEKPAEPLLVLDPSGLAEEAYDTRKAFLTTYFNQQPYPSQQEVEKLAASLWLWKSDVLSHFANLRRETTEDCVEALEDFLLSKSSLSMTRMSNKGDDCYFYYYSTCTKGDACPFRHCKAAMGNETVCSLWRENRCFRNICKFRHMEIDKNRKEIPCYWENQTGGCQKFNCAFHHEKPRLIDGHFVAPDEGPVPRKENEETTPQADQVSSASTNMSNTTNPQLRGVIKAETQESVPSPTHPPVVINPVDDEDDEDVDQFSEEGEEVSGVSPRKLLTSSKDSSLDFGIKSLEEIRLGKALRASLNRAGIDYFSSTKQHSNRTGIEKTTIPGHSRAALLSNSGMSLDETLSLEVSKKKKITERLGKGFDEDGVRLKGSLAKRLGGFVELTENKISMPLENVKPLRPVHERLGKNSNIAAPKSPNSESKPTDEIKIKTLEEIRQEKAAKSQNQRKDVKVPTKKSAVINSVSTPLSGLSVKTFSEALHEKKKYQEAKLISQQSNSSTENTEGPRNTRVIKLTAQPSEVRVKTLEEIRREKTTRMQANLQDTTNEDLPSSGETVSKRQTLCVGKIGSAVNIRSQKVQDCKVVDCIKDSAVTTEEKASIQDVTVKSFEEIMREKRLRKQQEHAASAVGPEQAAQKTMPLLCKNKPPAGVSPVIKIQANLAIEQGISQQTSSPISLLEPQEKSPERQNKENSLKKCKASTLVASPVHEPEMETLCENTQAFTKMPSSKASELRVRPKLNVKPSVIKPANHERLGQKRKAAGSAVAAVKPLNNTPASYDEPTCKKTQLSVPSSSSEVGARLPQVSSPEQCSPKPFSVSQSPVTRISTQTGPRRASLSSARNSAPAGNSTSVDDLEDLLDEFTDDRIEDEIELDPGKGEDDLLLELSKMIDS</sequence>
<evidence type="ECO:0000256" key="10">
    <source>
        <dbReference type="ARBA" id="ARBA00022737"/>
    </source>
</evidence>
<dbReference type="InterPro" id="IPR009057">
    <property type="entry name" value="Homeodomain-like_sf"/>
</dbReference>
<organism evidence="24 25">
    <name type="scientific">Bagarius yarrelli</name>
    <name type="common">Goonch</name>
    <name type="synonym">Bagrus yarrelli</name>
    <dbReference type="NCBI Taxonomy" id="175774"/>
    <lineage>
        <taxon>Eukaryota</taxon>
        <taxon>Metazoa</taxon>
        <taxon>Chordata</taxon>
        <taxon>Craniata</taxon>
        <taxon>Vertebrata</taxon>
        <taxon>Euteleostomi</taxon>
        <taxon>Actinopterygii</taxon>
        <taxon>Neopterygii</taxon>
        <taxon>Teleostei</taxon>
        <taxon>Ostariophysi</taxon>
        <taxon>Siluriformes</taxon>
        <taxon>Sisoridae</taxon>
        <taxon>Sisorinae</taxon>
        <taxon>Bagarius</taxon>
    </lineage>
</organism>
<evidence type="ECO:0000256" key="21">
    <source>
        <dbReference type="SAM" id="MobiDB-lite"/>
    </source>
</evidence>
<keyword evidence="10" id="KW-0677">Repeat</keyword>
<reference evidence="24 25" key="1">
    <citation type="journal article" date="2019" name="Genome Biol. Evol.">
        <title>Whole-Genome Sequencing of the Giant Devil Catfish, Bagarius yarrelli.</title>
        <authorList>
            <person name="Jiang W."/>
            <person name="Lv Y."/>
            <person name="Cheng L."/>
            <person name="Yang K."/>
            <person name="Chao B."/>
            <person name="Wang X."/>
            <person name="Li Y."/>
            <person name="Pan X."/>
            <person name="You X."/>
            <person name="Zhang Y."/>
            <person name="Yang J."/>
            <person name="Li J."/>
            <person name="Zhang X."/>
            <person name="Liu S."/>
            <person name="Sun C."/>
            <person name="Yang J."/>
            <person name="Shi Q."/>
        </authorList>
    </citation>
    <scope>NUCLEOTIDE SEQUENCE [LARGE SCALE GENOMIC DNA]</scope>
    <source>
        <strain evidence="24">JWS20170419001</strain>
        <tissue evidence="24">Muscle</tissue>
    </source>
</reference>
<dbReference type="SUPFAM" id="SSF53167">
    <property type="entry name" value="Purine and uridine phosphorylases"/>
    <property type="match status" value="1"/>
</dbReference>
<keyword evidence="24" id="KW-0238">DNA-binding</keyword>
<dbReference type="GO" id="GO:0008270">
    <property type="term" value="F:zinc ion binding"/>
    <property type="evidence" value="ECO:0007669"/>
    <property type="project" value="UniProtKB-KW"/>
</dbReference>
<feature type="domain" description="C3H1-type" evidence="22">
    <location>
        <begin position="966"/>
        <end position="993"/>
    </location>
</feature>
<comment type="caution">
    <text evidence="24">The sequence shown here is derived from an EMBL/GenBank/DDBJ whole genome shotgun (WGS) entry which is preliminary data.</text>
</comment>
<feature type="region of interest" description="Disordered" evidence="21">
    <location>
        <begin position="1283"/>
        <end position="1302"/>
    </location>
</feature>
<evidence type="ECO:0000259" key="22">
    <source>
        <dbReference type="PROSITE" id="PS50103"/>
    </source>
</evidence>
<comment type="pathway">
    <text evidence="1">Purine metabolism; purine nucleoside salvage.</text>
</comment>
<dbReference type="NCBIfam" id="TIGR01700">
    <property type="entry name" value="PNPH"/>
    <property type="match status" value="1"/>
</dbReference>
<evidence type="ECO:0000256" key="1">
    <source>
        <dbReference type="ARBA" id="ARBA00005058"/>
    </source>
</evidence>
<feature type="compositionally biased region" description="Low complexity" evidence="21">
    <location>
        <begin position="1082"/>
        <end position="1093"/>
    </location>
</feature>
<dbReference type="SUPFAM" id="SSF46689">
    <property type="entry name" value="Homeodomain-like"/>
    <property type="match status" value="1"/>
</dbReference>
<feature type="compositionally biased region" description="Polar residues" evidence="21">
    <location>
        <begin position="1368"/>
        <end position="1382"/>
    </location>
</feature>
<dbReference type="Proteomes" id="UP000319801">
    <property type="component" value="Unassembled WGS sequence"/>
</dbReference>
<feature type="compositionally biased region" description="Polar residues" evidence="21">
    <location>
        <begin position="1659"/>
        <end position="1671"/>
    </location>
</feature>
<keyword evidence="11 20" id="KW-0863">Zinc-finger</keyword>
<dbReference type="NCBIfam" id="TIGR01697">
    <property type="entry name" value="PNPH-PUNA-XAPA"/>
    <property type="match status" value="1"/>
</dbReference>
<evidence type="ECO:0000313" key="25">
    <source>
        <dbReference type="Proteomes" id="UP000319801"/>
    </source>
</evidence>
<dbReference type="PROSITE" id="PS01240">
    <property type="entry name" value="PNP_MTAP_2"/>
    <property type="match status" value="1"/>
</dbReference>
<accession>A0A556V3Y9</accession>
<evidence type="ECO:0000256" key="7">
    <source>
        <dbReference type="ARBA" id="ARBA00022679"/>
    </source>
</evidence>
<comment type="subunit">
    <text evidence="3">Homotrimer.</text>
</comment>
<dbReference type="SMART" id="SM00355">
    <property type="entry name" value="ZnF_C2H2"/>
    <property type="match status" value="9"/>
</dbReference>
<evidence type="ECO:0000256" key="12">
    <source>
        <dbReference type="ARBA" id="ARBA00022833"/>
    </source>
</evidence>
<feature type="compositionally biased region" description="Low complexity" evidence="21">
    <location>
        <begin position="1707"/>
        <end position="1720"/>
    </location>
</feature>
<dbReference type="CDD" id="cd00086">
    <property type="entry name" value="homeodomain"/>
    <property type="match status" value="1"/>
</dbReference>
<dbReference type="GO" id="GO:0005634">
    <property type="term" value="C:nucleus"/>
    <property type="evidence" value="ECO:0007669"/>
    <property type="project" value="TreeGrafter"/>
</dbReference>
<dbReference type="GO" id="GO:0003677">
    <property type="term" value="F:DNA binding"/>
    <property type="evidence" value="ECO:0007669"/>
    <property type="project" value="UniProtKB-KW"/>
</dbReference>
<keyword evidence="8 20" id="KW-0479">Metal-binding</keyword>
<dbReference type="InterPro" id="IPR041686">
    <property type="entry name" value="Znf-CCCH_3"/>
</dbReference>
<dbReference type="GO" id="GO:0006166">
    <property type="term" value="P:purine ribonucleoside salvage"/>
    <property type="evidence" value="ECO:0007669"/>
    <property type="project" value="UniProtKB-KW"/>
</dbReference>
<dbReference type="OrthoDB" id="8891572at2759"/>
<feature type="domain" description="C2H2-type" evidence="23">
    <location>
        <begin position="650"/>
        <end position="678"/>
    </location>
</feature>
<dbReference type="PROSITE" id="PS50157">
    <property type="entry name" value="ZINC_FINGER_C2H2_2"/>
    <property type="match status" value="1"/>
</dbReference>
<feature type="region of interest" description="Disordered" evidence="21">
    <location>
        <begin position="1056"/>
        <end position="1146"/>
    </location>
</feature>
<dbReference type="PROSITE" id="PS50103">
    <property type="entry name" value="ZF_C3H1"/>
    <property type="match status" value="1"/>
</dbReference>
<dbReference type="InterPro" id="IPR013087">
    <property type="entry name" value="Znf_C2H2_type"/>
</dbReference>
<dbReference type="Gene3D" id="3.30.160.60">
    <property type="entry name" value="Classic Zinc Finger"/>
    <property type="match status" value="1"/>
</dbReference>
<feature type="compositionally biased region" description="Basic and acidic residues" evidence="21">
    <location>
        <begin position="1555"/>
        <end position="1569"/>
    </location>
</feature>
<feature type="compositionally biased region" description="Acidic residues" evidence="21">
    <location>
        <begin position="1121"/>
        <end position="1138"/>
    </location>
</feature>
<evidence type="ECO:0000256" key="2">
    <source>
        <dbReference type="ARBA" id="ARBA00006751"/>
    </source>
</evidence>
<dbReference type="Gene3D" id="3.40.50.1580">
    <property type="entry name" value="Nucleoside phosphorylase domain"/>
    <property type="match status" value="1"/>
</dbReference>
<proteinExistence type="inferred from homology"/>
<dbReference type="NCBIfam" id="NF006054">
    <property type="entry name" value="PRK08202.1"/>
    <property type="match status" value="1"/>
</dbReference>
<dbReference type="InterPro" id="IPR000845">
    <property type="entry name" value="Nucleoside_phosphorylase_d"/>
</dbReference>
<comment type="catalytic activity">
    <reaction evidence="15">
        <text>2'-deoxyinosine + phosphate = 2-deoxy-alpha-D-ribose 1-phosphate + hypoxanthine</text>
        <dbReference type="Rhea" id="RHEA:27750"/>
        <dbReference type="ChEBI" id="CHEBI:17368"/>
        <dbReference type="ChEBI" id="CHEBI:28997"/>
        <dbReference type="ChEBI" id="CHEBI:43474"/>
        <dbReference type="ChEBI" id="CHEBI:57259"/>
        <dbReference type="EC" id="2.4.2.1"/>
    </reaction>
</comment>
<feature type="region of interest" description="Disordered" evidence="21">
    <location>
        <begin position="1545"/>
        <end position="1571"/>
    </location>
</feature>
<feature type="compositionally biased region" description="Polar residues" evidence="21">
    <location>
        <begin position="1284"/>
        <end position="1298"/>
    </location>
</feature>
<evidence type="ECO:0000256" key="8">
    <source>
        <dbReference type="ARBA" id="ARBA00022723"/>
    </source>
</evidence>
<dbReference type="InterPro" id="IPR038861">
    <property type="entry name" value="ADNP/ADNP2"/>
</dbReference>
<evidence type="ECO:0000256" key="18">
    <source>
        <dbReference type="ARBA" id="ARBA00033072"/>
    </source>
</evidence>
<evidence type="ECO:0000256" key="6">
    <source>
        <dbReference type="ARBA" id="ARBA00022676"/>
    </source>
</evidence>
<comment type="catalytic activity">
    <reaction evidence="13">
        <text>inosine + phosphate = alpha-D-ribose 1-phosphate + hypoxanthine</text>
        <dbReference type="Rhea" id="RHEA:27646"/>
        <dbReference type="ChEBI" id="CHEBI:17368"/>
        <dbReference type="ChEBI" id="CHEBI:17596"/>
        <dbReference type="ChEBI" id="CHEBI:43474"/>
        <dbReference type="ChEBI" id="CHEBI:57720"/>
        <dbReference type="EC" id="2.4.2.1"/>
    </reaction>
</comment>
<dbReference type="InterPro" id="IPR035994">
    <property type="entry name" value="Nucleoside_phosphorylase_sf"/>
</dbReference>
<comment type="catalytic activity">
    <reaction evidence="14">
        <text>2'-deoxyguanosine + phosphate = 2-deoxy-alpha-D-ribose 1-phosphate + guanine</text>
        <dbReference type="Rhea" id="RHEA:27738"/>
        <dbReference type="ChEBI" id="CHEBI:16235"/>
        <dbReference type="ChEBI" id="CHEBI:17172"/>
        <dbReference type="ChEBI" id="CHEBI:43474"/>
        <dbReference type="ChEBI" id="CHEBI:57259"/>
        <dbReference type="EC" id="2.4.2.1"/>
    </reaction>
</comment>
<evidence type="ECO:0000259" key="23">
    <source>
        <dbReference type="PROSITE" id="PS50157"/>
    </source>
</evidence>
<dbReference type="GO" id="GO:0004731">
    <property type="term" value="F:purine-nucleoside phosphorylase activity"/>
    <property type="evidence" value="ECO:0007669"/>
    <property type="project" value="UniProtKB-EC"/>
</dbReference>
<dbReference type="InterPro" id="IPR011270">
    <property type="entry name" value="Pur_Nuc_Pase_Ino/Guo-sp"/>
</dbReference>
<evidence type="ECO:0000313" key="24">
    <source>
        <dbReference type="EMBL" id="TST85779.1"/>
    </source>
</evidence>
<feature type="zinc finger region" description="C3H1-type" evidence="20">
    <location>
        <begin position="966"/>
        <end position="993"/>
    </location>
</feature>
<comment type="function">
    <text evidence="19">Catalyzes the phosphorolytic breakdown of the N-glycosidic bond in the beta-(deoxy)ribonucleoside molecules, with the formation of the corresponding free purine bases and pentose-1-phosphate. Preferentially acts on 6-oxopurine nucleosides including inosine and guanosine.</text>
</comment>
<gene>
    <name evidence="24" type="ORF">Baya_12743</name>
</gene>
<keyword evidence="7" id="KW-0808">Transferase</keyword>
<dbReference type="PANTHER" id="PTHR15740">
    <property type="entry name" value="NEUROPROTECTIVE PEPTIDE-CONTAINING PROTEIN"/>
    <property type="match status" value="1"/>
</dbReference>
<dbReference type="CDD" id="cd09009">
    <property type="entry name" value="PNP-EcPNPII_like"/>
    <property type="match status" value="1"/>
</dbReference>
<feature type="compositionally biased region" description="Polar residues" evidence="21">
    <location>
        <begin position="1691"/>
        <end position="1705"/>
    </location>
</feature>
<dbReference type="Gene3D" id="4.10.1000.10">
    <property type="entry name" value="Zinc finger, CCCH-type"/>
    <property type="match status" value="1"/>
</dbReference>
<protein>
    <recommendedName>
        <fullName evidence="5">Purine nucleoside phosphorylase</fullName>
        <ecNumber evidence="4">2.4.2.1</ecNumber>
    </recommendedName>
    <alternativeName>
        <fullName evidence="18">Inosine phosphorylase</fullName>
    </alternativeName>
    <alternativeName>
        <fullName evidence="17">Inosine-guanosine phosphorylase</fullName>
    </alternativeName>
</protein>
<evidence type="ECO:0000256" key="13">
    <source>
        <dbReference type="ARBA" id="ARBA00023918"/>
    </source>
</evidence>
<keyword evidence="12 20" id="KW-0862">Zinc</keyword>
<evidence type="ECO:0000256" key="11">
    <source>
        <dbReference type="ARBA" id="ARBA00022771"/>
    </source>
</evidence>
<dbReference type="UniPathway" id="UPA00606"/>
<feature type="region of interest" description="Disordered" evidence="21">
    <location>
        <begin position="1628"/>
        <end position="1729"/>
    </location>
</feature>
<dbReference type="InterPro" id="IPR000571">
    <property type="entry name" value="Znf_CCCH"/>
</dbReference>
<evidence type="ECO:0000256" key="3">
    <source>
        <dbReference type="ARBA" id="ARBA00011233"/>
    </source>
</evidence>
<comment type="catalytic activity">
    <reaction evidence="16">
        <text>guanosine + phosphate = alpha-D-ribose 1-phosphate + guanine</text>
        <dbReference type="Rhea" id="RHEA:13233"/>
        <dbReference type="ChEBI" id="CHEBI:16235"/>
        <dbReference type="ChEBI" id="CHEBI:16750"/>
        <dbReference type="ChEBI" id="CHEBI:43474"/>
        <dbReference type="ChEBI" id="CHEBI:57720"/>
        <dbReference type="EC" id="2.4.2.1"/>
    </reaction>
</comment>
<dbReference type="InterPro" id="IPR018099">
    <property type="entry name" value="Purine_phosphorylase-2_CS"/>
</dbReference>
<evidence type="ECO:0000256" key="4">
    <source>
        <dbReference type="ARBA" id="ARBA00011886"/>
    </source>
</evidence>
<evidence type="ECO:0000256" key="19">
    <source>
        <dbReference type="ARBA" id="ARBA00054498"/>
    </source>
</evidence>
<dbReference type="InterPro" id="IPR001356">
    <property type="entry name" value="HD"/>
</dbReference>
<dbReference type="InterPro" id="IPR011268">
    <property type="entry name" value="Purine_phosphorylase"/>
</dbReference>
<dbReference type="Pfam" id="PF15663">
    <property type="entry name" value="zf-CCCH_3"/>
    <property type="match status" value="1"/>
</dbReference>
<dbReference type="Pfam" id="PF01048">
    <property type="entry name" value="PNP_UDP_1"/>
    <property type="match status" value="1"/>
</dbReference>
<dbReference type="PANTHER" id="PTHR15740:SF1">
    <property type="entry name" value="ACTIVITY-DEPENDENT NEUROPROTECTOR HOMEOBOX PROTEIN"/>
    <property type="match status" value="1"/>
</dbReference>
<evidence type="ECO:0000256" key="5">
    <source>
        <dbReference type="ARBA" id="ARBA00013834"/>
    </source>
</evidence>
<keyword evidence="9" id="KW-0660">Purine salvage</keyword>
<keyword evidence="6" id="KW-0328">Glycosyltransferase</keyword>
<dbReference type="FunFam" id="3.40.50.1580:FF:000004">
    <property type="entry name" value="Purine nucleoside phosphorylase"/>
    <property type="match status" value="1"/>
</dbReference>
<evidence type="ECO:0000256" key="14">
    <source>
        <dbReference type="ARBA" id="ARBA00023929"/>
    </source>
</evidence>
<dbReference type="PROSITE" id="PS00028">
    <property type="entry name" value="ZINC_FINGER_C2H2_1"/>
    <property type="match status" value="1"/>
</dbReference>
<dbReference type="EC" id="2.4.2.1" evidence="4"/>